<keyword evidence="4" id="KW-0808">Transferase</keyword>
<reference evidence="7" key="1">
    <citation type="submission" date="2021-03" db="EMBL/GenBank/DDBJ databases">
        <title>Acanthopleuribacteraceae sp. M133.</title>
        <authorList>
            <person name="Wang G."/>
        </authorList>
    </citation>
    <scope>NUCLEOTIDE SEQUENCE</scope>
    <source>
        <strain evidence="7">M133</strain>
    </source>
</reference>
<dbReference type="EC" id="2.1.1.80" evidence="2"/>
<dbReference type="InterPro" id="IPR022642">
    <property type="entry name" value="CheR_C"/>
</dbReference>
<dbReference type="InterPro" id="IPR036804">
    <property type="entry name" value="CheR_N_sf"/>
</dbReference>
<dbReference type="InterPro" id="IPR050903">
    <property type="entry name" value="Bact_Chemotaxis_MeTrfase"/>
</dbReference>
<sequence length="289" mass="33362">MSHFSNLPSRKRAAALPARQKPSLGKEAFLRWQKFISERTGVFICEGKAYLFENRLLPLLQDFGCRDLDHLYQKALADKSTALVSSIIEVMTTHETSFFRDRWAFELLGDLVDRFIAEGKRDLQVWSAACSTGEEPFSIAMTFKRALEGGRHFRPHILASDIAEKTLQTAMLGSYHQLGSHIRPDEVSRYFTEIGGTWHVNEDLRTMVQFQHLNLMDVEPHLGCFDVVFCRNVAIYFNIEVRRRFFDRLAEVLPRGGVLIIGASESLCNVTKRFQRQDYKGHFYYRRAS</sequence>
<dbReference type="Gene3D" id="1.10.155.10">
    <property type="entry name" value="Chemotaxis receptor methyltransferase CheR, N-terminal domain"/>
    <property type="match status" value="1"/>
</dbReference>
<dbReference type="PANTHER" id="PTHR24422:SF21">
    <property type="entry name" value="CHEMOTAXIS PROTEIN METHYLTRANSFERASE 1"/>
    <property type="match status" value="1"/>
</dbReference>
<dbReference type="SUPFAM" id="SSF53335">
    <property type="entry name" value="S-adenosyl-L-methionine-dependent methyltransferases"/>
    <property type="match status" value="1"/>
</dbReference>
<dbReference type="Proteomes" id="UP000663929">
    <property type="component" value="Chromosome"/>
</dbReference>
<keyword evidence="3" id="KW-0489">Methyltransferase</keyword>
<comment type="catalytic activity">
    <reaction evidence="1">
        <text>L-glutamyl-[protein] + S-adenosyl-L-methionine = [protein]-L-glutamate 5-O-methyl ester + S-adenosyl-L-homocysteine</text>
        <dbReference type="Rhea" id="RHEA:24452"/>
        <dbReference type="Rhea" id="RHEA-COMP:10208"/>
        <dbReference type="Rhea" id="RHEA-COMP:10311"/>
        <dbReference type="ChEBI" id="CHEBI:29973"/>
        <dbReference type="ChEBI" id="CHEBI:57856"/>
        <dbReference type="ChEBI" id="CHEBI:59789"/>
        <dbReference type="ChEBI" id="CHEBI:82795"/>
        <dbReference type="EC" id="2.1.1.80"/>
    </reaction>
</comment>
<name>A0A8A4TXJ7_SULCO</name>
<evidence type="ECO:0000259" key="6">
    <source>
        <dbReference type="PROSITE" id="PS50123"/>
    </source>
</evidence>
<keyword evidence="8" id="KW-1185">Reference proteome</keyword>
<dbReference type="InterPro" id="IPR029063">
    <property type="entry name" value="SAM-dependent_MTases_sf"/>
</dbReference>
<evidence type="ECO:0000256" key="2">
    <source>
        <dbReference type="ARBA" id="ARBA00012534"/>
    </source>
</evidence>
<dbReference type="EMBL" id="CP071793">
    <property type="protein sequence ID" value="QTD54057.1"/>
    <property type="molecule type" value="Genomic_DNA"/>
</dbReference>
<organism evidence="7 8">
    <name type="scientific">Sulfidibacter corallicola</name>
    <dbReference type="NCBI Taxonomy" id="2818388"/>
    <lineage>
        <taxon>Bacteria</taxon>
        <taxon>Pseudomonadati</taxon>
        <taxon>Acidobacteriota</taxon>
        <taxon>Holophagae</taxon>
        <taxon>Acanthopleuribacterales</taxon>
        <taxon>Acanthopleuribacteraceae</taxon>
        <taxon>Sulfidibacter</taxon>
    </lineage>
</organism>
<dbReference type="PRINTS" id="PR00996">
    <property type="entry name" value="CHERMTFRASE"/>
</dbReference>
<dbReference type="GO" id="GO:0008983">
    <property type="term" value="F:protein-glutamate O-methyltransferase activity"/>
    <property type="evidence" value="ECO:0007669"/>
    <property type="project" value="UniProtKB-EC"/>
</dbReference>
<dbReference type="GO" id="GO:0032259">
    <property type="term" value="P:methylation"/>
    <property type="evidence" value="ECO:0007669"/>
    <property type="project" value="UniProtKB-KW"/>
</dbReference>
<dbReference type="SUPFAM" id="SSF47757">
    <property type="entry name" value="Chemotaxis receptor methyltransferase CheR, N-terminal domain"/>
    <property type="match status" value="1"/>
</dbReference>
<evidence type="ECO:0000313" key="8">
    <source>
        <dbReference type="Proteomes" id="UP000663929"/>
    </source>
</evidence>
<dbReference type="Pfam" id="PF01739">
    <property type="entry name" value="CheR"/>
    <property type="match status" value="1"/>
</dbReference>
<feature type="domain" description="CheR-type methyltransferase" evidence="6">
    <location>
        <begin position="17"/>
        <end position="289"/>
    </location>
</feature>
<protein>
    <recommendedName>
        <fullName evidence="2">protein-glutamate O-methyltransferase</fullName>
        <ecNumber evidence="2">2.1.1.80</ecNumber>
    </recommendedName>
</protein>
<dbReference type="PROSITE" id="PS50123">
    <property type="entry name" value="CHER"/>
    <property type="match status" value="1"/>
</dbReference>
<dbReference type="AlphaFoldDB" id="A0A8A4TXJ7"/>
<accession>A0A8A4TXJ7</accession>
<evidence type="ECO:0000256" key="5">
    <source>
        <dbReference type="ARBA" id="ARBA00022691"/>
    </source>
</evidence>
<dbReference type="SMART" id="SM00138">
    <property type="entry name" value="MeTrc"/>
    <property type="match status" value="1"/>
</dbReference>
<dbReference type="PANTHER" id="PTHR24422">
    <property type="entry name" value="CHEMOTAXIS PROTEIN METHYLTRANSFERASE"/>
    <property type="match status" value="1"/>
</dbReference>
<evidence type="ECO:0000256" key="4">
    <source>
        <dbReference type="ARBA" id="ARBA00022679"/>
    </source>
</evidence>
<dbReference type="KEGG" id="scor:J3U87_16550"/>
<dbReference type="InterPro" id="IPR000780">
    <property type="entry name" value="CheR_MeTrfase"/>
</dbReference>
<proteinExistence type="predicted"/>
<evidence type="ECO:0000256" key="3">
    <source>
        <dbReference type="ARBA" id="ARBA00022603"/>
    </source>
</evidence>
<dbReference type="RefSeq" id="WP_237384157.1">
    <property type="nucleotide sequence ID" value="NZ_CP071793.1"/>
</dbReference>
<evidence type="ECO:0000313" key="7">
    <source>
        <dbReference type="EMBL" id="QTD54057.1"/>
    </source>
</evidence>
<gene>
    <name evidence="7" type="ORF">J3U87_16550</name>
</gene>
<dbReference type="Gene3D" id="3.40.50.150">
    <property type="entry name" value="Vaccinia Virus protein VP39"/>
    <property type="match status" value="1"/>
</dbReference>
<evidence type="ECO:0000256" key="1">
    <source>
        <dbReference type="ARBA" id="ARBA00001541"/>
    </source>
</evidence>
<keyword evidence="5" id="KW-0949">S-adenosyl-L-methionine</keyword>